<gene>
    <name evidence="2" type="ORF">GCM10023322_10500</name>
</gene>
<feature type="region of interest" description="Disordered" evidence="1">
    <location>
        <begin position="71"/>
        <end position="94"/>
    </location>
</feature>
<evidence type="ECO:0000313" key="3">
    <source>
        <dbReference type="Proteomes" id="UP001501570"/>
    </source>
</evidence>
<reference evidence="3" key="1">
    <citation type="journal article" date="2019" name="Int. J. Syst. Evol. Microbiol.">
        <title>The Global Catalogue of Microorganisms (GCM) 10K type strain sequencing project: providing services to taxonomists for standard genome sequencing and annotation.</title>
        <authorList>
            <consortium name="The Broad Institute Genomics Platform"/>
            <consortium name="The Broad Institute Genome Sequencing Center for Infectious Disease"/>
            <person name="Wu L."/>
            <person name="Ma J."/>
        </authorList>
    </citation>
    <scope>NUCLEOTIDE SEQUENCE [LARGE SCALE GENOMIC DNA]</scope>
    <source>
        <strain evidence="3">JCM 18304</strain>
    </source>
</reference>
<sequence>MNMSPRVRMVVQTLAVGVVGVTVVDGARRLLRGGSVRGGAVAATSWALRGRRSLESGAENARLTMSDVISEARHRIGEQSPPPGAGTDRHEHEH</sequence>
<protein>
    <submittedName>
        <fullName evidence="2">DUF1490 family protein</fullName>
    </submittedName>
</protein>
<dbReference type="Pfam" id="PF07371">
    <property type="entry name" value="DUF1490"/>
    <property type="match status" value="1"/>
</dbReference>
<dbReference type="InterPro" id="IPR009963">
    <property type="entry name" value="DUF1490"/>
</dbReference>
<keyword evidence="3" id="KW-1185">Reference proteome</keyword>
<dbReference type="Proteomes" id="UP001501570">
    <property type="component" value="Unassembled WGS sequence"/>
</dbReference>
<evidence type="ECO:0000256" key="1">
    <source>
        <dbReference type="SAM" id="MobiDB-lite"/>
    </source>
</evidence>
<evidence type="ECO:0000313" key="2">
    <source>
        <dbReference type="EMBL" id="GAA5179748.1"/>
    </source>
</evidence>
<organism evidence="2 3">
    <name type="scientific">Rugosimonospora acidiphila</name>
    <dbReference type="NCBI Taxonomy" id="556531"/>
    <lineage>
        <taxon>Bacteria</taxon>
        <taxon>Bacillati</taxon>
        <taxon>Actinomycetota</taxon>
        <taxon>Actinomycetes</taxon>
        <taxon>Micromonosporales</taxon>
        <taxon>Micromonosporaceae</taxon>
        <taxon>Rugosimonospora</taxon>
    </lineage>
</organism>
<dbReference type="EMBL" id="BAABJQ010000003">
    <property type="protein sequence ID" value="GAA5179748.1"/>
    <property type="molecule type" value="Genomic_DNA"/>
</dbReference>
<name>A0ABP9RM18_9ACTN</name>
<proteinExistence type="predicted"/>
<comment type="caution">
    <text evidence="2">The sequence shown here is derived from an EMBL/GenBank/DDBJ whole genome shotgun (WGS) entry which is preliminary data.</text>
</comment>
<accession>A0ABP9RM18</accession>